<organism evidence="2 3">
    <name type="scientific">Paenibacillus typhae</name>
    <dbReference type="NCBI Taxonomy" id="1174501"/>
    <lineage>
        <taxon>Bacteria</taxon>
        <taxon>Bacillati</taxon>
        <taxon>Bacillota</taxon>
        <taxon>Bacilli</taxon>
        <taxon>Bacillales</taxon>
        <taxon>Paenibacillaceae</taxon>
        <taxon>Paenibacillus</taxon>
    </lineage>
</organism>
<dbReference type="Proteomes" id="UP000199050">
    <property type="component" value="Unassembled WGS sequence"/>
</dbReference>
<name>A0A1G9B8E3_9BACL</name>
<dbReference type="RefSeq" id="WP_244157832.1">
    <property type="nucleotide sequence ID" value="NZ_CBCSKY010000040.1"/>
</dbReference>
<dbReference type="STRING" id="1174501.SAMN05216192_13952"/>
<dbReference type="Gene3D" id="3.40.50.2000">
    <property type="entry name" value="Glycogen Phosphorylase B"/>
    <property type="match status" value="2"/>
</dbReference>
<dbReference type="SUPFAM" id="SSF53756">
    <property type="entry name" value="UDP-Glycosyltransferase/glycogen phosphorylase"/>
    <property type="match status" value="1"/>
</dbReference>
<dbReference type="EMBL" id="FNDX01000039">
    <property type="protein sequence ID" value="SDK35822.1"/>
    <property type="molecule type" value="Genomic_DNA"/>
</dbReference>
<dbReference type="AlphaFoldDB" id="A0A1G9B8E3"/>
<protein>
    <submittedName>
        <fullName evidence="2">Glycosyl transferases group 1</fullName>
    </submittedName>
</protein>
<dbReference type="Pfam" id="PF00534">
    <property type="entry name" value="Glycos_transf_1"/>
    <property type="match status" value="1"/>
</dbReference>
<proteinExistence type="predicted"/>
<keyword evidence="2" id="KW-0808">Transferase</keyword>
<reference evidence="3" key="1">
    <citation type="submission" date="2016-10" db="EMBL/GenBank/DDBJ databases">
        <authorList>
            <person name="Varghese N."/>
            <person name="Submissions S."/>
        </authorList>
    </citation>
    <scope>NUCLEOTIDE SEQUENCE [LARGE SCALE GENOMIC DNA]</scope>
    <source>
        <strain evidence="3">CGMCC 1.11012</strain>
    </source>
</reference>
<dbReference type="InterPro" id="IPR001296">
    <property type="entry name" value="Glyco_trans_1"/>
</dbReference>
<dbReference type="GO" id="GO:0016757">
    <property type="term" value="F:glycosyltransferase activity"/>
    <property type="evidence" value="ECO:0007669"/>
    <property type="project" value="InterPro"/>
</dbReference>
<feature type="domain" description="Glycosyl transferase family 1" evidence="1">
    <location>
        <begin position="160"/>
        <end position="302"/>
    </location>
</feature>
<evidence type="ECO:0000313" key="3">
    <source>
        <dbReference type="Proteomes" id="UP000199050"/>
    </source>
</evidence>
<evidence type="ECO:0000313" key="2">
    <source>
        <dbReference type="EMBL" id="SDK35822.1"/>
    </source>
</evidence>
<keyword evidence="3" id="KW-1185">Reference proteome</keyword>
<dbReference type="PANTHER" id="PTHR45947:SF3">
    <property type="entry name" value="SULFOQUINOVOSYL TRANSFERASE SQD2"/>
    <property type="match status" value="1"/>
</dbReference>
<accession>A0A1G9B8E3</accession>
<dbReference type="InterPro" id="IPR050194">
    <property type="entry name" value="Glycosyltransferase_grp1"/>
</dbReference>
<sequence length="326" mass="36869">MLVELTNGLTALGHQVVIVMPIHGDVSYEIHSALHRTDHTVLRESDFPFSDVIVSNFYTTVPVSEAASQSGKGLHVRLSLCYEPLFLPENHVSFPSYNTTPRLIVLSKWQRDIIALNHGITASMVPVGISTIFRNQHIRHKLQEPMNITAILRKVENGFSWHREQDYLIQQLDIVKQNLPQVTINFISPPDEFYTSESLQQLKASGKYRFFTPLNDEELNYHYNGADIFVSSSSFDSGSLPGLEAMRCGAALATVYSGGNMEYARHEQNCLLSFRYENRLAGDVIRLVQDHVLRVRLASQGEADSNSWTWANSVRKLEQAILNYMA</sequence>
<evidence type="ECO:0000259" key="1">
    <source>
        <dbReference type="Pfam" id="PF00534"/>
    </source>
</evidence>
<dbReference type="PANTHER" id="PTHR45947">
    <property type="entry name" value="SULFOQUINOVOSYL TRANSFERASE SQD2"/>
    <property type="match status" value="1"/>
</dbReference>
<gene>
    <name evidence="2" type="ORF">SAMN05216192_13952</name>
</gene>